<name>A0A4Z0BQE1_9BURK</name>
<comment type="caution">
    <text evidence="2">The sequence shown here is derived from an EMBL/GenBank/DDBJ whole genome shotgun (WGS) entry which is preliminary data.</text>
</comment>
<keyword evidence="1" id="KW-0812">Transmembrane</keyword>
<keyword evidence="1" id="KW-0472">Membrane</keyword>
<protein>
    <submittedName>
        <fullName evidence="2">Uncharacterized protein</fullName>
    </submittedName>
</protein>
<evidence type="ECO:0000256" key="1">
    <source>
        <dbReference type="SAM" id="Phobius"/>
    </source>
</evidence>
<dbReference type="EMBL" id="SMLL01000003">
    <property type="protein sequence ID" value="TFZ01061.1"/>
    <property type="molecule type" value="Genomic_DNA"/>
</dbReference>
<keyword evidence="3" id="KW-1185">Reference proteome</keyword>
<keyword evidence="1" id="KW-1133">Transmembrane helix</keyword>
<feature type="transmembrane region" description="Helical" evidence="1">
    <location>
        <begin position="87"/>
        <end position="105"/>
    </location>
</feature>
<proteinExistence type="predicted"/>
<dbReference type="RefSeq" id="WP_135284358.1">
    <property type="nucleotide sequence ID" value="NZ_SMLL01000003.1"/>
</dbReference>
<reference evidence="2 3" key="1">
    <citation type="submission" date="2019-03" db="EMBL/GenBank/DDBJ databases">
        <title>Ramlibacter rhizophilus CCTCC AB2015357, whole genome shotgun sequence.</title>
        <authorList>
            <person name="Zhang X."/>
            <person name="Feng G."/>
            <person name="Zhu H."/>
        </authorList>
    </citation>
    <scope>NUCLEOTIDE SEQUENCE [LARGE SCALE GENOMIC DNA]</scope>
    <source>
        <strain evidence="2 3">CCTCC AB2015357</strain>
    </source>
</reference>
<evidence type="ECO:0000313" key="3">
    <source>
        <dbReference type="Proteomes" id="UP000297564"/>
    </source>
</evidence>
<dbReference type="Proteomes" id="UP000297564">
    <property type="component" value="Unassembled WGS sequence"/>
</dbReference>
<accession>A0A4Z0BQE1</accession>
<dbReference type="AlphaFoldDB" id="A0A4Z0BQE1"/>
<organism evidence="2 3">
    <name type="scientific">Ramlibacter rhizophilus</name>
    <dbReference type="NCBI Taxonomy" id="1781167"/>
    <lineage>
        <taxon>Bacteria</taxon>
        <taxon>Pseudomonadati</taxon>
        <taxon>Pseudomonadota</taxon>
        <taxon>Betaproteobacteria</taxon>
        <taxon>Burkholderiales</taxon>
        <taxon>Comamonadaceae</taxon>
        <taxon>Ramlibacter</taxon>
    </lineage>
</organism>
<sequence>MALPWGVLVANLPTLIDAAGKLFKRADAPPRLPEVQGSAADQIEALTQRLAYYERLEAEQAQLLKQTIEQLQQMAVKAAASETRANIALGVAAVSVLVAVVALVVR</sequence>
<evidence type="ECO:0000313" key="2">
    <source>
        <dbReference type="EMBL" id="TFZ01061.1"/>
    </source>
</evidence>
<gene>
    <name evidence="2" type="ORF">EZ242_06610</name>
</gene>